<dbReference type="PANTHER" id="PTHR46957:SF3">
    <property type="entry name" value="CYTOKINE RECEPTOR"/>
    <property type="match status" value="1"/>
</dbReference>
<dbReference type="GO" id="GO:0016020">
    <property type="term" value="C:membrane"/>
    <property type="evidence" value="ECO:0007669"/>
    <property type="project" value="UniProtKB-SubCell"/>
</dbReference>
<gene>
    <name evidence="2" type="ORF">GBAR_LOCUS27656</name>
</gene>
<evidence type="ECO:0000313" key="2">
    <source>
        <dbReference type="EMBL" id="CAI8050352.1"/>
    </source>
</evidence>
<proteinExistence type="predicted"/>
<dbReference type="SMART" id="SM00060">
    <property type="entry name" value="FN3"/>
    <property type="match status" value="2"/>
</dbReference>
<dbReference type="InterPro" id="IPR050713">
    <property type="entry name" value="RTP_Phos/Ushers"/>
</dbReference>
<accession>A0AA35XGW5</accession>
<dbReference type="PROSITE" id="PS50853">
    <property type="entry name" value="FN3"/>
    <property type="match status" value="1"/>
</dbReference>
<evidence type="ECO:0000313" key="3">
    <source>
        <dbReference type="Proteomes" id="UP001174909"/>
    </source>
</evidence>
<dbReference type="PANTHER" id="PTHR46957">
    <property type="entry name" value="CYTOKINE RECEPTOR"/>
    <property type="match status" value="1"/>
</dbReference>
<organism evidence="2 3">
    <name type="scientific">Geodia barretti</name>
    <name type="common">Barrett's horny sponge</name>
    <dbReference type="NCBI Taxonomy" id="519541"/>
    <lineage>
        <taxon>Eukaryota</taxon>
        <taxon>Metazoa</taxon>
        <taxon>Porifera</taxon>
        <taxon>Demospongiae</taxon>
        <taxon>Heteroscleromorpha</taxon>
        <taxon>Tetractinellida</taxon>
        <taxon>Astrophorina</taxon>
        <taxon>Geodiidae</taxon>
        <taxon>Geodia</taxon>
    </lineage>
</organism>
<dbReference type="InterPro" id="IPR003961">
    <property type="entry name" value="FN3_dom"/>
</dbReference>
<protein>
    <submittedName>
        <fullName evidence="2">Phosphatidylinositol phosphatase PTPRQ</fullName>
    </submittedName>
</protein>
<feature type="domain" description="Fibronectin type-III" evidence="1">
    <location>
        <begin position="62"/>
        <end position="151"/>
    </location>
</feature>
<comment type="caution">
    <text evidence="2">The sequence shown here is derived from an EMBL/GenBank/DDBJ whole genome shotgun (WGS) entry which is preliminary data.</text>
</comment>
<keyword evidence="3" id="KW-1185">Reference proteome</keyword>
<sequence>MYYVQRSYSSSYHCGILWWSTCYRIHYNSHLQYASHRVYHVQSGCCSGYHSAGGECVSPADAPVNVIVEILNSTAIYIQWDPPLAPNGIIILYTVYINGSLLLNVNATSGTQNISLDGFSPYQIVNVSLSASTEVGEGPLTNTQSVTTHESVPGPVRNLKVVAPTAKSLHISWNPPRYPNGALTGYIVLVTSTTEIISRIIAVHETIIIESGIRKLMHFDKGFSGQALKIRTLSFRTHMVVFLEAFS</sequence>
<dbReference type="InterPro" id="IPR036116">
    <property type="entry name" value="FN3_sf"/>
</dbReference>
<dbReference type="Pfam" id="PF00041">
    <property type="entry name" value="fn3"/>
    <property type="match status" value="2"/>
</dbReference>
<dbReference type="CDD" id="cd00063">
    <property type="entry name" value="FN3"/>
    <property type="match status" value="2"/>
</dbReference>
<dbReference type="EMBL" id="CASHTH010003857">
    <property type="protein sequence ID" value="CAI8050352.1"/>
    <property type="molecule type" value="Genomic_DNA"/>
</dbReference>
<dbReference type="AlphaFoldDB" id="A0AA35XGW5"/>
<dbReference type="SUPFAM" id="SSF49265">
    <property type="entry name" value="Fibronectin type III"/>
    <property type="match status" value="1"/>
</dbReference>
<reference evidence="2" key="1">
    <citation type="submission" date="2023-03" db="EMBL/GenBank/DDBJ databases">
        <authorList>
            <person name="Steffen K."/>
            <person name="Cardenas P."/>
        </authorList>
    </citation>
    <scope>NUCLEOTIDE SEQUENCE</scope>
</reference>
<dbReference type="Proteomes" id="UP001174909">
    <property type="component" value="Unassembled WGS sequence"/>
</dbReference>
<dbReference type="Gene3D" id="2.60.40.10">
    <property type="entry name" value="Immunoglobulins"/>
    <property type="match status" value="2"/>
</dbReference>
<dbReference type="InterPro" id="IPR013783">
    <property type="entry name" value="Ig-like_fold"/>
</dbReference>
<evidence type="ECO:0000259" key="1">
    <source>
        <dbReference type="PROSITE" id="PS50853"/>
    </source>
</evidence>
<name>A0AA35XGW5_GEOBA</name>